<keyword evidence="1" id="KW-0413">Isomerase</keyword>
<name>A0A379X1X3_SALET</name>
<dbReference type="EMBL" id="UGXT01000002">
    <property type="protein sequence ID" value="SUH40302.1"/>
    <property type="molecule type" value="Genomic_DNA"/>
</dbReference>
<dbReference type="Gene3D" id="3.40.50.10490">
    <property type="entry name" value="Glucose-6-phosphate isomerase like protein, domain 1"/>
    <property type="match status" value="1"/>
</dbReference>
<dbReference type="AlphaFoldDB" id="A0A379X1X3"/>
<gene>
    <name evidence="1" type="ORF">NCTC8261_06687</name>
</gene>
<evidence type="ECO:0000313" key="2">
    <source>
        <dbReference type="Proteomes" id="UP000254712"/>
    </source>
</evidence>
<accession>A0A379X1X3</accession>
<proteinExistence type="predicted"/>
<protein>
    <submittedName>
        <fullName evidence="1">3-hexulose-6-phosphate isomerase</fullName>
        <ecNumber evidence="1">5.3.-.-</ecNumber>
    </submittedName>
</protein>
<reference evidence="1 2" key="1">
    <citation type="submission" date="2018-06" db="EMBL/GenBank/DDBJ databases">
        <authorList>
            <consortium name="Pathogen Informatics"/>
            <person name="Doyle S."/>
        </authorList>
    </citation>
    <scope>NUCLEOTIDE SEQUENCE [LARGE SCALE GENOMIC DNA]</scope>
    <source>
        <strain evidence="1 2">NCTC8261</strain>
    </source>
</reference>
<organism evidence="1 2">
    <name type="scientific">Salmonella enterica I</name>
    <dbReference type="NCBI Taxonomy" id="59201"/>
    <lineage>
        <taxon>Bacteria</taxon>
        <taxon>Pseudomonadati</taxon>
        <taxon>Pseudomonadota</taxon>
        <taxon>Gammaproteobacteria</taxon>
        <taxon>Enterobacterales</taxon>
        <taxon>Enterobacteriaceae</taxon>
        <taxon>Salmonella</taxon>
    </lineage>
</organism>
<evidence type="ECO:0000313" key="1">
    <source>
        <dbReference type="EMBL" id="SUH40302.1"/>
    </source>
</evidence>
<dbReference type="GO" id="GO:0016853">
    <property type="term" value="F:isomerase activity"/>
    <property type="evidence" value="ECO:0007669"/>
    <property type="project" value="UniProtKB-KW"/>
</dbReference>
<dbReference type="EC" id="5.3.-.-" evidence="1"/>
<sequence length="39" mass="4361">MTTLFEQSLVLFGDLVCLEIMAIKQLSLANVKLNHANLE</sequence>
<dbReference type="Proteomes" id="UP000254712">
    <property type="component" value="Unassembled WGS sequence"/>
</dbReference>